<reference evidence="8" key="1">
    <citation type="submission" date="2020-01" db="EMBL/GenBank/DDBJ databases">
        <title>Draft genome sequence of the Termite Coptotermes fromosanus.</title>
        <authorList>
            <person name="Itakura S."/>
            <person name="Yosikawa Y."/>
            <person name="Umezawa K."/>
        </authorList>
    </citation>
    <scope>NUCLEOTIDE SEQUENCE [LARGE SCALE GENOMIC DNA]</scope>
</reference>
<dbReference type="GO" id="GO:0003735">
    <property type="term" value="F:structural constituent of ribosome"/>
    <property type="evidence" value="ECO:0007669"/>
    <property type="project" value="InterPro"/>
</dbReference>
<keyword evidence="8" id="KW-1185">Reference proteome</keyword>
<dbReference type="Pfam" id="PF00428">
    <property type="entry name" value="Ribosomal_60s"/>
    <property type="match status" value="1"/>
</dbReference>
<evidence type="ECO:0000256" key="2">
    <source>
        <dbReference type="ARBA" id="ARBA00005436"/>
    </source>
</evidence>
<sequence>MASKVELACVYSALILSDDNVAITGEKIQTVLKAASVDVLPDWPGLFAKALEGVNVKDLITNVGTGVAGGPAPGGAPVAATVTEAAPVKKKEESAKSDDDMAFGLFE</sequence>
<evidence type="ECO:0000256" key="6">
    <source>
        <dbReference type="ARBA" id="ARBA00042918"/>
    </source>
</evidence>
<dbReference type="HAMAP" id="MF_01478">
    <property type="entry name" value="Ribosomal_L12_arch"/>
    <property type="match status" value="1"/>
</dbReference>
<keyword evidence="3" id="KW-0689">Ribosomal protein</keyword>
<evidence type="ECO:0000256" key="3">
    <source>
        <dbReference type="ARBA" id="ARBA00022980"/>
    </source>
</evidence>
<gene>
    <name evidence="7" type="ORF">Cfor_08613</name>
</gene>
<organism evidence="7 8">
    <name type="scientific">Coptotermes formosanus</name>
    <name type="common">Formosan subterranean termite</name>
    <dbReference type="NCBI Taxonomy" id="36987"/>
    <lineage>
        <taxon>Eukaryota</taxon>
        <taxon>Metazoa</taxon>
        <taxon>Ecdysozoa</taxon>
        <taxon>Arthropoda</taxon>
        <taxon>Hexapoda</taxon>
        <taxon>Insecta</taxon>
        <taxon>Pterygota</taxon>
        <taxon>Neoptera</taxon>
        <taxon>Polyneoptera</taxon>
        <taxon>Dictyoptera</taxon>
        <taxon>Blattodea</taxon>
        <taxon>Blattoidea</taxon>
        <taxon>Termitoidae</taxon>
        <taxon>Rhinotermitidae</taxon>
        <taxon>Coptotermes</taxon>
    </lineage>
</organism>
<dbReference type="GO" id="GO:0043021">
    <property type="term" value="F:ribonucleoprotein complex binding"/>
    <property type="evidence" value="ECO:0007669"/>
    <property type="project" value="TreeGrafter"/>
</dbReference>
<dbReference type="GO" id="GO:0006414">
    <property type="term" value="P:translational elongation"/>
    <property type="evidence" value="ECO:0007669"/>
    <property type="project" value="InterPro"/>
</dbReference>
<protein>
    <recommendedName>
        <fullName evidence="5">Large ribosomal subunit protein P1</fullName>
    </recommendedName>
    <alternativeName>
        <fullName evidence="6">60S acidic ribosomal protein P1</fullName>
    </alternativeName>
</protein>
<dbReference type="Gene3D" id="1.10.10.1410">
    <property type="match status" value="1"/>
</dbReference>
<dbReference type="Proteomes" id="UP000502823">
    <property type="component" value="Unassembled WGS sequence"/>
</dbReference>
<evidence type="ECO:0000256" key="5">
    <source>
        <dbReference type="ARBA" id="ARBA00041116"/>
    </source>
</evidence>
<proteinExistence type="inferred from homology"/>
<evidence type="ECO:0000256" key="1">
    <source>
        <dbReference type="ARBA" id="ARBA00003362"/>
    </source>
</evidence>
<dbReference type="GO" id="GO:0030295">
    <property type="term" value="F:protein kinase activator activity"/>
    <property type="evidence" value="ECO:0007669"/>
    <property type="project" value="TreeGrafter"/>
</dbReference>
<name>A0A6L2Q1I9_COPFO</name>
<comment type="function">
    <text evidence="1">Plays an important role in the elongation step of protein synthesis.</text>
</comment>
<evidence type="ECO:0000256" key="4">
    <source>
        <dbReference type="ARBA" id="ARBA00023274"/>
    </source>
</evidence>
<dbReference type="InterPro" id="IPR038716">
    <property type="entry name" value="P1/P2_N_sf"/>
</dbReference>
<comment type="caution">
    <text evidence="7">The sequence shown here is derived from an EMBL/GenBank/DDBJ whole genome shotgun (WGS) entry which is preliminary data.</text>
</comment>
<evidence type="ECO:0000313" key="7">
    <source>
        <dbReference type="EMBL" id="GFG38763.1"/>
    </source>
</evidence>
<dbReference type="PANTHER" id="PTHR45696">
    <property type="entry name" value="60S ACIDIC RIBOSOMAL PROTEIN P1"/>
    <property type="match status" value="1"/>
</dbReference>
<dbReference type="InterPro" id="IPR027534">
    <property type="entry name" value="Ribosomal_P1/P2"/>
</dbReference>
<dbReference type="AlphaFoldDB" id="A0A6L2Q1I9"/>
<dbReference type="InParanoid" id="A0A6L2Q1I9"/>
<dbReference type="EMBL" id="BLKM01000811">
    <property type="protein sequence ID" value="GFG38763.1"/>
    <property type="molecule type" value="Genomic_DNA"/>
</dbReference>
<dbReference type="FunCoup" id="A0A6L2Q1I9">
    <property type="interactions" value="721"/>
</dbReference>
<dbReference type="CDD" id="cd05831">
    <property type="entry name" value="Ribosomal_P1"/>
    <property type="match status" value="1"/>
</dbReference>
<dbReference type="GO" id="GO:0022625">
    <property type="term" value="C:cytosolic large ribosomal subunit"/>
    <property type="evidence" value="ECO:0007669"/>
    <property type="project" value="TreeGrafter"/>
</dbReference>
<dbReference type="GO" id="GO:0002181">
    <property type="term" value="P:cytoplasmic translation"/>
    <property type="evidence" value="ECO:0007669"/>
    <property type="project" value="TreeGrafter"/>
</dbReference>
<evidence type="ECO:0000313" key="8">
    <source>
        <dbReference type="Proteomes" id="UP000502823"/>
    </source>
</evidence>
<accession>A0A6L2Q1I9</accession>
<dbReference type="OrthoDB" id="2194681at2759"/>
<dbReference type="FunFam" id="1.10.10.1410:FF:000001">
    <property type="entry name" value="60S acidic ribosomal protein P1"/>
    <property type="match status" value="1"/>
</dbReference>
<dbReference type="PANTHER" id="PTHR45696:SF10">
    <property type="entry name" value="LARGE RIBOSOMAL SUBUNIT PROTEIN P1"/>
    <property type="match status" value="1"/>
</dbReference>
<comment type="similarity">
    <text evidence="2">Belongs to the eukaryotic ribosomal protein P1/P2 family.</text>
</comment>
<keyword evidence="4" id="KW-0687">Ribonucleoprotein</keyword>